<dbReference type="EMBL" id="DS113227">
    <property type="protein sequence ID" value="EAY17689.1"/>
    <property type="molecule type" value="Genomic_DNA"/>
</dbReference>
<evidence type="ECO:0000313" key="3">
    <source>
        <dbReference type="EMBL" id="EAY17689.1"/>
    </source>
</evidence>
<dbReference type="STRING" id="5722.A2DPE5"/>
<dbReference type="InterPro" id="IPR029052">
    <property type="entry name" value="Metallo-depent_PP-like"/>
</dbReference>
<reference evidence="3" key="2">
    <citation type="journal article" date="2007" name="Science">
        <title>Draft genome sequence of the sexually transmitted pathogen Trichomonas vaginalis.</title>
        <authorList>
            <person name="Carlton J.M."/>
            <person name="Hirt R.P."/>
            <person name="Silva J.C."/>
            <person name="Delcher A.L."/>
            <person name="Schatz M."/>
            <person name="Zhao Q."/>
            <person name="Wortman J.R."/>
            <person name="Bidwell S.L."/>
            <person name="Alsmark U.C.M."/>
            <person name="Besteiro S."/>
            <person name="Sicheritz-Ponten T."/>
            <person name="Noel C.J."/>
            <person name="Dacks J.B."/>
            <person name="Foster P.G."/>
            <person name="Simillion C."/>
            <person name="Van de Peer Y."/>
            <person name="Miranda-Saavedra D."/>
            <person name="Barton G.J."/>
            <person name="Westrop G.D."/>
            <person name="Mueller S."/>
            <person name="Dessi D."/>
            <person name="Fiori P.L."/>
            <person name="Ren Q."/>
            <person name="Paulsen I."/>
            <person name="Zhang H."/>
            <person name="Bastida-Corcuera F.D."/>
            <person name="Simoes-Barbosa A."/>
            <person name="Brown M.T."/>
            <person name="Hayes R.D."/>
            <person name="Mukherjee M."/>
            <person name="Okumura C.Y."/>
            <person name="Schneider R."/>
            <person name="Smith A.J."/>
            <person name="Vanacova S."/>
            <person name="Villalvazo M."/>
            <person name="Haas B.J."/>
            <person name="Pertea M."/>
            <person name="Feldblyum T.V."/>
            <person name="Utterback T.R."/>
            <person name="Shu C.L."/>
            <person name="Osoegawa K."/>
            <person name="de Jong P.J."/>
            <person name="Hrdy I."/>
            <person name="Horvathova L."/>
            <person name="Zubacova Z."/>
            <person name="Dolezal P."/>
            <person name="Malik S.B."/>
            <person name="Logsdon J.M. Jr."/>
            <person name="Henze K."/>
            <person name="Gupta A."/>
            <person name="Wang C.C."/>
            <person name="Dunne R.L."/>
            <person name="Upcroft J.A."/>
            <person name="Upcroft P."/>
            <person name="White O."/>
            <person name="Salzberg S.L."/>
            <person name="Tang P."/>
            <person name="Chiu C.-H."/>
            <person name="Lee Y.-S."/>
            <person name="Embley T.M."/>
            <person name="Coombs G.H."/>
            <person name="Mottram J.C."/>
            <person name="Tachezy J."/>
            <person name="Fraser-Liggett C.M."/>
            <person name="Johnson P.J."/>
        </authorList>
    </citation>
    <scope>NUCLEOTIDE SEQUENCE [LARGE SCALE GENOMIC DNA]</scope>
    <source>
        <strain evidence="3">G3</strain>
    </source>
</reference>
<evidence type="ECO:0000256" key="1">
    <source>
        <dbReference type="RuleBase" id="RU004273"/>
    </source>
</evidence>
<protein>
    <recommendedName>
        <fullName evidence="1">Serine/threonine-protein phosphatase</fullName>
        <ecNumber evidence="1">3.1.3.16</ecNumber>
    </recommendedName>
</protein>
<dbReference type="Pfam" id="PF00149">
    <property type="entry name" value="Metallophos"/>
    <property type="match status" value="1"/>
</dbReference>
<sequence>MIANYVLCAYQPLIASSSPRNSSNIPMDIPKLKYEDLLSLIAITQNFLQSEPTLYRLNDNFLIVGDLHGNLRDLLRIFAAHGLPPNRKYIFLGDYVDRGEFSIEVITLLFTLKLLYPDHVYLIRGNHEFSDINAVYGFKNQVLAEYDENIYNQFNEAFSYLPLACVLNDCYFLVHGGISPLLKSVDEIESVKRPINSLYDPIVYRSFIPDILWSDPGEAELMYFKNYRGFGNYFGAVAVMNFLRENNIKRIIRSHQCVNAVEQHHGGTVVTVFSTSNYSKKSKNSSGILEVNG</sequence>
<feature type="domain" description="Serine/threonine specific protein phosphatases" evidence="2">
    <location>
        <begin position="123"/>
        <end position="128"/>
    </location>
</feature>
<dbReference type="InterPro" id="IPR050341">
    <property type="entry name" value="PP1_catalytic_subunit"/>
</dbReference>
<dbReference type="FunFam" id="3.60.21.10:FF:000069">
    <property type="entry name" value="Serine/threonine-protein phosphatase"/>
    <property type="match status" value="1"/>
</dbReference>
<dbReference type="OrthoDB" id="445564at2759"/>
<dbReference type="KEGG" id="tva:4775707"/>
<dbReference type="SMART" id="SM00156">
    <property type="entry name" value="PP2Ac"/>
    <property type="match status" value="1"/>
</dbReference>
<dbReference type="PROSITE" id="PS00125">
    <property type="entry name" value="SER_THR_PHOSPHATASE"/>
    <property type="match status" value="1"/>
</dbReference>
<accession>A2DPE5</accession>
<dbReference type="PANTHER" id="PTHR11668">
    <property type="entry name" value="SERINE/THREONINE PROTEIN PHOSPHATASE"/>
    <property type="match status" value="1"/>
</dbReference>
<comment type="catalytic activity">
    <reaction evidence="1">
        <text>O-phospho-L-threonyl-[protein] + H2O = L-threonyl-[protein] + phosphate</text>
        <dbReference type="Rhea" id="RHEA:47004"/>
        <dbReference type="Rhea" id="RHEA-COMP:11060"/>
        <dbReference type="Rhea" id="RHEA-COMP:11605"/>
        <dbReference type="ChEBI" id="CHEBI:15377"/>
        <dbReference type="ChEBI" id="CHEBI:30013"/>
        <dbReference type="ChEBI" id="CHEBI:43474"/>
        <dbReference type="ChEBI" id="CHEBI:61977"/>
        <dbReference type="EC" id="3.1.3.16"/>
    </reaction>
</comment>
<gene>
    <name evidence="3" type="ORF">TVAG_170010</name>
</gene>
<evidence type="ECO:0000259" key="2">
    <source>
        <dbReference type="PROSITE" id="PS00125"/>
    </source>
</evidence>
<dbReference type="InterPro" id="IPR006186">
    <property type="entry name" value="Ser/Thr-sp_prot-phosphatase"/>
</dbReference>
<dbReference type="Gene3D" id="3.60.21.10">
    <property type="match status" value="1"/>
</dbReference>
<dbReference type="GO" id="GO:0004722">
    <property type="term" value="F:protein serine/threonine phosphatase activity"/>
    <property type="evidence" value="ECO:0000318"/>
    <property type="project" value="GO_Central"/>
</dbReference>
<dbReference type="EC" id="3.1.3.16" evidence="1"/>
<dbReference type="GO" id="GO:0005737">
    <property type="term" value="C:cytoplasm"/>
    <property type="evidence" value="ECO:0000318"/>
    <property type="project" value="GO_Central"/>
</dbReference>
<dbReference type="VEuPathDB" id="TrichDB:TVAG_170010"/>
<keyword evidence="4" id="KW-1185">Reference proteome</keyword>
<dbReference type="VEuPathDB" id="TrichDB:TVAGG3_0680930"/>
<dbReference type="PRINTS" id="PR00114">
    <property type="entry name" value="STPHPHTASE"/>
</dbReference>
<dbReference type="eggNOG" id="KOG0374">
    <property type="taxonomic scope" value="Eukaryota"/>
</dbReference>
<comment type="similarity">
    <text evidence="1">Belongs to the PPP phosphatase family.</text>
</comment>
<dbReference type="RefSeq" id="XP_001329824.1">
    <property type="nucleotide sequence ID" value="XM_001329789.1"/>
</dbReference>
<dbReference type="GO" id="GO:0005634">
    <property type="term" value="C:nucleus"/>
    <property type="evidence" value="ECO:0000318"/>
    <property type="project" value="GO_Central"/>
</dbReference>
<name>A2DPE5_TRIV3</name>
<dbReference type="InterPro" id="IPR004843">
    <property type="entry name" value="Calcineurin-like_PHP"/>
</dbReference>
<keyword evidence="1" id="KW-0378">Hydrolase</keyword>
<evidence type="ECO:0000313" key="4">
    <source>
        <dbReference type="Proteomes" id="UP000001542"/>
    </source>
</evidence>
<dbReference type="PANTHER" id="PTHR11668:SF494">
    <property type="entry name" value="PROTEIN PHOSPHATASE, PUTATIVE-RELATED"/>
    <property type="match status" value="1"/>
</dbReference>
<dbReference type="AlphaFoldDB" id="A2DPE5"/>
<dbReference type="CDD" id="cd00144">
    <property type="entry name" value="MPP_PPP_family"/>
    <property type="match status" value="1"/>
</dbReference>
<dbReference type="Proteomes" id="UP000001542">
    <property type="component" value="Unassembled WGS sequence"/>
</dbReference>
<dbReference type="SMR" id="A2DPE5"/>
<dbReference type="InParanoid" id="A2DPE5"/>
<reference evidence="3" key="1">
    <citation type="submission" date="2006-10" db="EMBL/GenBank/DDBJ databases">
        <authorList>
            <person name="Amadeo P."/>
            <person name="Zhao Q."/>
            <person name="Wortman J."/>
            <person name="Fraser-Liggett C."/>
            <person name="Carlton J."/>
        </authorList>
    </citation>
    <scope>NUCLEOTIDE SEQUENCE</scope>
    <source>
        <strain evidence="3">G3</strain>
    </source>
</reference>
<proteinExistence type="inferred from homology"/>
<dbReference type="SUPFAM" id="SSF56300">
    <property type="entry name" value="Metallo-dependent phosphatases"/>
    <property type="match status" value="1"/>
</dbReference>
<organism evidence="3 4">
    <name type="scientific">Trichomonas vaginalis (strain ATCC PRA-98 / G3)</name>
    <dbReference type="NCBI Taxonomy" id="412133"/>
    <lineage>
        <taxon>Eukaryota</taxon>
        <taxon>Metamonada</taxon>
        <taxon>Parabasalia</taxon>
        <taxon>Trichomonadida</taxon>
        <taxon>Trichomonadidae</taxon>
        <taxon>Trichomonas</taxon>
    </lineage>
</organism>